<evidence type="ECO:0000256" key="1">
    <source>
        <dbReference type="SAM" id="Phobius"/>
    </source>
</evidence>
<dbReference type="AlphaFoldDB" id="A0A8D9DWA7"/>
<accession>A0A8D9DWA7</accession>
<dbReference type="EMBL" id="HBUF01384454">
    <property type="protein sequence ID" value="CAG6731621.1"/>
    <property type="molecule type" value="Transcribed_RNA"/>
</dbReference>
<name>A0A8D9DWA7_9HEMI</name>
<keyword evidence="1" id="KW-0812">Transmembrane</keyword>
<feature type="transmembrane region" description="Helical" evidence="1">
    <location>
        <begin position="73"/>
        <end position="92"/>
    </location>
</feature>
<keyword evidence="1" id="KW-1133">Transmembrane helix</keyword>
<reference evidence="2" key="1">
    <citation type="submission" date="2021-05" db="EMBL/GenBank/DDBJ databases">
        <authorList>
            <person name="Alioto T."/>
            <person name="Alioto T."/>
            <person name="Gomez Garrido J."/>
        </authorList>
    </citation>
    <scope>NUCLEOTIDE SEQUENCE</scope>
</reference>
<sequence length="173" mass="19455">MWSDLKLRITCLTLLGFEPAPSSLAVKCSHHYPTLALMSSSKEVLIPNLIGKTPIKGYRILLLVEVLTRVCQILVYPILLIIRVVITLAMAATQVTKEFLTPPIQIIKDYLQLLVLMDPIRGYLLKTNPPLLLMDPTKGFLKTNLSRDPTILTTLIPTPLTNILQFLEMPPRK</sequence>
<evidence type="ECO:0000313" key="2">
    <source>
        <dbReference type="EMBL" id="CAG6731622.1"/>
    </source>
</evidence>
<protein>
    <submittedName>
        <fullName evidence="2">Uncharacterized protein</fullName>
    </submittedName>
</protein>
<keyword evidence="1" id="KW-0472">Membrane</keyword>
<dbReference type="EMBL" id="HBUF01384455">
    <property type="protein sequence ID" value="CAG6731622.1"/>
    <property type="molecule type" value="Transcribed_RNA"/>
</dbReference>
<organism evidence="2">
    <name type="scientific">Cacopsylla melanoneura</name>
    <dbReference type="NCBI Taxonomy" id="428564"/>
    <lineage>
        <taxon>Eukaryota</taxon>
        <taxon>Metazoa</taxon>
        <taxon>Ecdysozoa</taxon>
        <taxon>Arthropoda</taxon>
        <taxon>Hexapoda</taxon>
        <taxon>Insecta</taxon>
        <taxon>Pterygota</taxon>
        <taxon>Neoptera</taxon>
        <taxon>Paraneoptera</taxon>
        <taxon>Hemiptera</taxon>
        <taxon>Sternorrhyncha</taxon>
        <taxon>Psylloidea</taxon>
        <taxon>Psyllidae</taxon>
        <taxon>Psyllinae</taxon>
        <taxon>Cacopsylla</taxon>
    </lineage>
</organism>
<proteinExistence type="predicted"/>